<gene>
    <name evidence="2" type="ORF">NW755_007743</name>
</gene>
<accession>A0A9W8V128</accession>
<dbReference type="Proteomes" id="UP001152087">
    <property type="component" value="Unassembled WGS sequence"/>
</dbReference>
<organism evidence="2 3">
    <name type="scientific">Fusarium falciforme</name>
    <dbReference type="NCBI Taxonomy" id="195108"/>
    <lineage>
        <taxon>Eukaryota</taxon>
        <taxon>Fungi</taxon>
        <taxon>Dikarya</taxon>
        <taxon>Ascomycota</taxon>
        <taxon>Pezizomycotina</taxon>
        <taxon>Sordariomycetes</taxon>
        <taxon>Hypocreomycetidae</taxon>
        <taxon>Hypocreales</taxon>
        <taxon>Nectriaceae</taxon>
        <taxon>Fusarium</taxon>
        <taxon>Fusarium solani species complex</taxon>
    </lineage>
</organism>
<feature type="region of interest" description="Disordered" evidence="1">
    <location>
        <begin position="207"/>
        <end position="229"/>
    </location>
</feature>
<protein>
    <recommendedName>
        <fullName evidence="4">Aminoglycoside phosphotransferase domain-containing protein</fullName>
    </recommendedName>
</protein>
<dbReference type="AlphaFoldDB" id="A0A9W8V128"/>
<evidence type="ECO:0000256" key="1">
    <source>
        <dbReference type="SAM" id="MobiDB-lite"/>
    </source>
</evidence>
<feature type="compositionally biased region" description="Acidic residues" evidence="1">
    <location>
        <begin position="218"/>
        <end position="229"/>
    </location>
</feature>
<proteinExistence type="predicted"/>
<evidence type="ECO:0000313" key="2">
    <source>
        <dbReference type="EMBL" id="KAJ4186448.1"/>
    </source>
</evidence>
<sequence>MLEVGSGYLCTQDESLGTIECQLQTAESLLDLLPAVFPAIDQPEQTPIYQSNFSLKNILVDEEGAITAILGWEHTWAIPCHPATELPRFLTDPIWRTYVNMDLEEARAGQRPFFEDQKKIQDRMEHEQTQLRKIYTKRMGELGPTWDAEVADSALKNDFIDAASLFAAEEFLSPLGTWIREIKNGGNVKLKHVLDTLGNKNRPIEMQALKENDCSSQDSEESSSSEGEI</sequence>
<evidence type="ECO:0008006" key="4">
    <source>
        <dbReference type="Google" id="ProtNLM"/>
    </source>
</evidence>
<name>A0A9W8V128_9HYPO</name>
<keyword evidence="3" id="KW-1185">Reference proteome</keyword>
<evidence type="ECO:0000313" key="3">
    <source>
        <dbReference type="Proteomes" id="UP001152087"/>
    </source>
</evidence>
<reference evidence="2" key="1">
    <citation type="submission" date="2022-09" db="EMBL/GenBank/DDBJ databases">
        <title>Fusarium specimens isolated from Avocado Roots.</title>
        <authorList>
            <person name="Stajich J."/>
            <person name="Roper C."/>
            <person name="Heimlech-Rivalta G."/>
        </authorList>
    </citation>
    <scope>NUCLEOTIDE SEQUENCE</scope>
    <source>
        <strain evidence="2">A02</strain>
    </source>
</reference>
<dbReference type="EMBL" id="JAOQAV010000020">
    <property type="protein sequence ID" value="KAJ4186448.1"/>
    <property type="molecule type" value="Genomic_DNA"/>
</dbReference>
<dbReference type="OrthoDB" id="10003767at2759"/>
<comment type="caution">
    <text evidence="2">The sequence shown here is derived from an EMBL/GenBank/DDBJ whole genome shotgun (WGS) entry which is preliminary data.</text>
</comment>